<organism evidence="3 4">
    <name type="scientific">Mucilaginibacter pedocola</name>
    <dbReference type="NCBI Taxonomy" id="1792845"/>
    <lineage>
        <taxon>Bacteria</taxon>
        <taxon>Pseudomonadati</taxon>
        <taxon>Bacteroidota</taxon>
        <taxon>Sphingobacteriia</taxon>
        <taxon>Sphingobacteriales</taxon>
        <taxon>Sphingobacteriaceae</taxon>
        <taxon>Mucilaginibacter</taxon>
    </lineage>
</organism>
<comment type="caution">
    <text evidence="3">The sequence shown here is derived from an EMBL/GenBank/DDBJ whole genome shotgun (WGS) entry which is preliminary data.</text>
</comment>
<keyword evidence="4" id="KW-1185">Reference proteome</keyword>
<reference evidence="3 4" key="1">
    <citation type="submission" date="2016-07" db="EMBL/GenBank/DDBJ databases">
        <title>Genomic analysis of zinc-resistant bacterium Mucilaginibacter pedocola TBZ30.</title>
        <authorList>
            <person name="Huang J."/>
            <person name="Tang J."/>
        </authorList>
    </citation>
    <scope>NUCLEOTIDE SEQUENCE [LARGE SCALE GENOMIC DNA]</scope>
    <source>
        <strain evidence="3 4">TBZ30</strain>
    </source>
</reference>
<dbReference type="GO" id="GO:0046872">
    <property type="term" value="F:metal ion binding"/>
    <property type="evidence" value="ECO:0007669"/>
    <property type="project" value="InterPro"/>
</dbReference>
<keyword evidence="1" id="KW-0732">Signal</keyword>
<dbReference type="Pfam" id="PF19335">
    <property type="entry name" value="HMBD"/>
    <property type="match status" value="1"/>
</dbReference>
<dbReference type="EMBL" id="MBTF01000015">
    <property type="protein sequence ID" value="OOQ59212.1"/>
    <property type="molecule type" value="Genomic_DNA"/>
</dbReference>
<dbReference type="Proteomes" id="UP000189739">
    <property type="component" value="Unassembled WGS sequence"/>
</dbReference>
<sequence length="70" mass="7579">MKIRFALFALAGLLAFSACDSTAKKDAKATEAEKPKGKYYCTMHPDITSDKPATCSKCGMELAERDTTAK</sequence>
<evidence type="ECO:0000259" key="2">
    <source>
        <dbReference type="Pfam" id="PF19335"/>
    </source>
</evidence>
<feature type="domain" description="Heavy metal binding" evidence="2">
    <location>
        <begin position="38"/>
        <end position="64"/>
    </location>
</feature>
<evidence type="ECO:0000256" key="1">
    <source>
        <dbReference type="SAM" id="SignalP"/>
    </source>
</evidence>
<dbReference type="RefSeq" id="WP_078348874.1">
    <property type="nucleotide sequence ID" value="NZ_MBTF01000015.1"/>
</dbReference>
<proteinExistence type="predicted"/>
<accession>A0A1S9PE17</accession>
<protein>
    <recommendedName>
        <fullName evidence="2">Heavy metal binding domain-containing protein</fullName>
    </recommendedName>
</protein>
<dbReference type="InterPro" id="IPR045800">
    <property type="entry name" value="HMBD"/>
</dbReference>
<gene>
    <name evidence="3" type="ORF">BC343_29065</name>
</gene>
<dbReference type="STRING" id="1792845.BC343_29065"/>
<feature type="chain" id="PRO_5013318178" description="Heavy metal binding domain-containing protein" evidence="1">
    <location>
        <begin position="21"/>
        <end position="70"/>
    </location>
</feature>
<dbReference type="PROSITE" id="PS51257">
    <property type="entry name" value="PROKAR_LIPOPROTEIN"/>
    <property type="match status" value="1"/>
</dbReference>
<dbReference type="OrthoDB" id="894336at2"/>
<name>A0A1S9PE17_9SPHI</name>
<evidence type="ECO:0000313" key="4">
    <source>
        <dbReference type="Proteomes" id="UP000189739"/>
    </source>
</evidence>
<dbReference type="AlphaFoldDB" id="A0A1S9PE17"/>
<feature type="signal peptide" evidence="1">
    <location>
        <begin position="1"/>
        <end position="20"/>
    </location>
</feature>
<evidence type="ECO:0000313" key="3">
    <source>
        <dbReference type="EMBL" id="OOQ59212.1"/>
    </source>
</evidence>